<keyword evidence="1" id="KW-0472">Membrane</keyword>
<proteinExistence type="predicted"/>
<protein>
    <submittedName>
        <fullName evidence="3">DUF2892 domain-containing protein</fullName>
    </submittedName>
</protein>
<dbReference type="KEGG" id="bcad:DBX24_00505"/>
<organism evidence="3 4">
    <name type="scientific">Bergeyella cardium</name>
    <dbReference type="NCBI Taxonomy" id="1585976"/>
    <lineage>
        <taxon>Bacteria</taxon>
        <taxon>Pseudomonadati</taxon>
        <taxon>Bacteroidota</taxon>
        <taxon>Flavobacteriia</taxon>
        <taxon>Flavobacteriales</taxon>
        <taxon>Weeksellaceae</taxon>
        <taxon>Bergeyella</taxon>
    </lineage>
</organism>
<evidence type="ECO:0000313" key="4">
    <source>
        <dbReference type="Proteomes" id="UP000464318"/>
    </source>
</evidence>
<dbReference type="AlphaFoldDB" id="A0A6P1QW94"/>
<reference evidence="3 4" key="1">
    <citation type="submission" date="2018-04" db="EMBL/GenBank/DDBJ databases">
        <title>Characteristic and Complete Genome Sequencing of A Novel Member of Infective Endocarditis Causative Bacteria: Bergeyella cardium QL-PH.</title>
        <authorList>
            <person name="Pan H."/>
            <person name="Sun E."/>
            <person name="Zhang Y."/>
        </authorList>
    </citation>
    <scope>NUCLEOTIDE SEQUENCE [LARGE SCALE GENOMIC DNA]</scope>
    <source>
        <strain evidence="3 4">HPQL</strain>
    </source>
</reference>
<feature type="transmembrane region" description="Helical" evidence="1">
    <location>
        <begin position="7"/>
        <end position="25"/>
    </location>
</feature>
<evidence type="ECO:0000256" key="1">
    <source>
        <dbReference type="SAM" id="Phobius"/>
    </source>
</evidence>
<dbReference type="Proteomes" id="UP000464318">
    <property type="component" value="Chromosome"/>
</dbReference>
<gene>
    <name evidence="3" type="ORF">DBX24_00505</name>
</gene>
<feature type="transmembrane region" description="Helical" evidence="1">
    <location>
        <begin position="31"/>
        <end position="55"/>
    </location>
</feature>
<feature type="domain" description="Inner membrane protein YgaP-like transmembrane" evidence="2">
    <location>
        <begin position="5"/>
        <end position="56"/>
    </location>
</feature>
<evidence type="ECO:0000313" key="3">
    <source>
        <dbReference type="EMBL" id="QHN66069.1"/>
    </source>
</evidence>
<dbReference type="OrthoDB" id="9799383at2"/>
<accession>A0A6P1QW94</accession>
<keyword evidence="1" id="KW-1133">Transmembrane helix</keyword>
<dbReference type="EMBL" id="CP029149">
    <property type="protein sequence ID" value="QHN66069.1"/>
    <property type="molecule type" value="Genomic_DNA"/>
</dbReference>
<evidence type="ECO:0000259" key="2">
    <source>
        <dbReference type="Pfam" id="PF11127"/>
    </source>
</evidence>
<dbReference type="InterPro" id="IPR021309">
    <property type="entry name" value="YgaP-like_TM"/>
</dbReference>
<sequence>MMQTRIVHAIAGTLILIGLLLGIFINPNGFWLIGLVGLNMLIHATTNWCMMYMILNKLGVKKDGKCS</sequence>
<dbReference type="Gene3D" id="6.10.140.1340">
    <property type="match status" value="1"/>
</dbReference>
<keyword evidence="4" id="KW-1185">Reference proteome</keyword>
<dbReference type="Pfam" id="PF11127">
    <property type="entry name" value="YgaP-like_TM"/>
    <property type="match status" value="1"/>
</dbReference>
<name>A0A6P1QW94_9FLAO</name>
<keyword evidence="1" id="KW-0812">Transmembrane</keyword>